<dbReference type="PANTHER" id="PTHR35253">
    <property type="entry name" value="COILED-COIL DOMAIN-CONTAINING PROTEIN 152"/>
    <property type="match status" value="1"/>
</dbReference>
<keyword evidence="1" id="KW-0175">Coiled coil</keyword>
<accession>A0ABM0M3J0</accession>
<evidence type="ECO:0000256" key="1">
    <source>
        <dbReference type="SAM" id="Coils"/>
    </source>
</evidence>
<proteinExistence type="predicted"/>
<dbReference type="RefSeq" id="XP_006814581.1">
    <property type="nucleotide sequence ID" value="XM_006814518.1"/>
</dbReference>
<name>A0ABM0M3J0_SACKO</name>
<evidence type="ECO:0000313" key="2">
    <source>
        <dbReference type="Proteomes" id="UP000694865"/>
    </source>
</evidence>
<dbReference type="PANTHER" id="PTHR35253:SF1">
    <property type="entry name" value="COILED-COIL DOMAIN-CONTAINING PROTEIN 152"/>
    <property type="match status" value="1"/>
</dbReference>
<dbReference type="Proteomes" id="UP000694865">
    <property type="component" value="Unplaced"/>
</dbReference>
<protein>
    <submittedName>
        <fullName evidence="3">Coiled-coil domain-containing protein 152-like</fullName>
    </submittedName>
</protein>
<keyword evidence="2" id="KW-1185">Reference proteome</keyword>
<organism evidence="2 3">
    <name type="scientific">Saccoglossus kowalevskii</name>
    <name type="common">Acorn worm</name>
    <dbReference type="NCBI Taxonomy" id="10224"/>
    <lineage>
        <taxon>Eukaryota</taxon>
        <taxon>Metazoa</taxon>
        <taxon>Hemichordata</taxon>
        <taxon>Enteropneusta</taxon>
        <taxon>Harrimaniidae</taxon>
        <taxon>Saccoglossus</taxon>
    </lineage>
</organism>
<dbReference type="GeneID" id="102809749"/>
<gene>
    <name evidence="3" type="primary">LOC102809749</name>
</gene>
<dbReference type="InterPro" id="IPR038827">
    <property type="entry name" value="CCDC152"/>
</dbReference>
<sequence>MAGDNADAPGGATTELTCEVTNLEVQLKTANSQILGCQANEKSILQDKNKLRSLVDKLQETLAVRCDVEDQNGILKERVAKLEEELTVVRQEHEINLCDQVEKLEKLKENHHEELKKNQMDTKHKVEQVKMSVQKELQCKQEELQQFQKQLEALRKEKHTEIVKLRLEYDAKLLSLQKQNQKATQMMRGQSNAANSEIFRKKWQHMKTQSDREIASLKRTVGDLQKKLDTQATASKRRKF</sequence>
<feature type="coiled-coil region" evidence="1">
    <location>
        <begin position="72"/>
        <end position="164"/>
    </location>
</feature>
<reference evidence="3" key="1">
    <citation type="submission" date="2025-08" db="UniProtKB">
        <authorList>
            <consortium name="RefSeq"/>
        </authorList>
    </citation>
    <scope>IDENTIFICATION</scope>
    <source>
        <tissue evidence="3">Testes</tissue>
    </source>
</reference>
<evidence type="ECO:0000313" key="3">
    <source>
        <dbReference type="RefSeq" id="XP_006814581.1"/>
    </source>
</evidence>